<evidence type="ECO:0000313" key="1">
    <source>
        <dbReference type="EMBL" id="OGG01698.1"/>
    </source>
</evidence>
<evidence type="ECO:0000313" key="2">
    <source>
        <dbReference type="Proteomes" id="UP000176665"/>
    </source>
</evidence>
<dbReference type="Proteomes" id="UP000176665">
    <property type="component" value="Unassembled WGS sequence"/>
</dbReference>
<accession>A0A1F5YNB6</accession>
<proteinExistence type="predicted"/>
<sequence length="140" mass="15788">MSPTSTPKLTPTVSINLKKSDIIFQSKIVKEINDKYRYFFDIRNHGSASFKGKISISLYNKEGSFITETAFSTDELVGTAYNQQIPPELGMNRYVEAHTGPVKIHGVFGISEYKYEVIEDGKTIKKDTGTITSEFESIEY</sequence>
<gene>
    <name evidence="1" type="ORF">A2W14_03725</name>
</gene>
<reference evidence="1 2" key="1">
    <citation type="journal article" date="2016" name="Nat. Commun.">
        <title>Thousands of microbial genomes shed light on interconnected biogeochemical processes in an aquifer system.</title>
        <authorList>
            <person name="Anantharaman K."/>
            <person name="Brown C.T."/>
            <person name="Hug L.A."/>
            <person name="Sharon I."/>
            <person name="Castelle C.J."/>
            <person name="Probst A.J."/>
            <person name="Thomas B.C."/>
            <person name="Singh A."/>
            <person name="Wilkins M.J."/>
            <person name="Karaoz U."/>
            <person name="Brodie E.L."/>
            <person name="Williams K.H."/>
            <person name="Hubbard S.S."/>
            <person name="Banfield J.F."/>
        </authorList>
    </citation>
    <scope>NUCLEOTIDE SEQUENCE [LARGE SCALE GENOMIC DNA]</scope>
</reference>
<dbReference type="AlphaFoldDB" id="A0A1F5YNB6"/>
<name>A0A1F5YNB6_9BACT</name>
<dbReference type="EMBL" id="MFJA01000083">
    <property type="protein sequence ID" value="OGG01698.1"/>
    <property type="molecule type" value="Genomic_DNA"/>
</dbReference>
<organism evidence="1 2">
    <name type="scientific">Candidatus Gottesmanbacteria bacterium RBG_16_37_8</name>
    <dbReference type="NCBI Taxonomy" id="1798371"/>
    <lineage>
        <taxon>Bacteria</taxon>
        <taxon>Candidatus Gottesmaniibacteriota</taxon>
    </lineage>
</organism>
<protein>
    <submittedName>
        <fullName evidence="1">Uncharacterized protein</fullName>
    </submittedName>
</protein>
<comment type="caution">
    <text evidence="1">The sequence shown here is derived from an EMBL/GenBank/DDBJ whole genome shotgun (WGS) entry which is preliminary data.</text>
</comment>